<dbReference type="EMBL" id="HBUF01622126">
    <property type="protein sequence ID" value="CAG6781272.1"/>
    <property type="molecule type" value="Transcribed_RNA"/>
</dbReference>
<keyword evidence="1" id="KW-0472">Membrane</keyword>
<evidence type="ECO:0000313" key="2">
    <source>
        <dbReference type="EMBL" id="CAG6781272.1"/>
    </source>
</evidence>
<evidence type="ECO:0000256" key="1">
    <source>
        <dbReference type="SAM" id="Phobius"/>
    </source>
</evidence>
<keyword evidence="1" id="KW-1133">Transmembrane helix</keyword>
<accession>A0A8D9F8X3</accession>
<keyword evidence="1" id="KW-0812">Transmembrane</keyword>
<organism evidence="2">
    <name type="scientific">Cacopsylla melanoneura</name>
    <dbReference type="NCBI Taxonomy" id="428564"/>
    <lineage>
        <taxon>Eukaryota</taxon>
        <taxon>Metazoa</taxon>
        <taxon>Ecdysozoa</taxon>
        <taxon>Arthropoda</taxon>
        <taxon>Hexapoda</taxon>
        <taxon>Insecta</taxon>
        <taxon>Pterygota</taxon>
        <taxon>Neoptera</taxon>
        <taxon>Paraneoptera</taxon>
        <taxon>Hemiptera</taxon>
        <taxon>Sternorrhyncha</taxon>
        <taxon>Psylloidea</taxon>
        <taxon>Psyllidae</taxon>
        <taxon>Psyllinae</taxon>
        <taxon>Cacopsylla</taxon>
    </lineage>
</organism>
<protein>
    <submittedName>
        <fullName evidence="2">Uncharacterized protein</fullName>
    </submittedName>
</protein>
<proteinExistence type="predicted"/>
<dbReference type="AlphaFoldDB" id="A0A8D9F8X3"/>
<sequence length="100" mass="11568">MLGVPPKNTKRARERKNPFKFSRMGGIFIALPDAFICSLPLGFFPAILFSQRYIGKLKEKDDPVYRVGSDQFFPKNSWIGSKYTKDRKSNYTIQSNSIHY</sequence>
<feature type="transmembrane region" description="Helical" evidence="1">
    <location>
        <begin position="27"/>
        <end position="49"/>
    </location>
</feature>
<reference evidence="2" key="1">
    <citation type="submission" date="2021-05" db="EMBL/GenBank/DDBJ databases">
        <authorList>
            <person name="Alioto T."/>
            <person name="Alioto T."/>
            <person name="Gomez Garrido J."/>
        </authorList>
    </citation>
    <scope>NUCLEOTIDE SEQUENCE</scope>
</reference>
<name>A0A8D9F8X3_9HEMI</name>